<evidence type="ECO:0000313" key="2">
    <source>
        <dbReference type="Proteomes" id="UP000216789"/>
    </source>
</evidence>
<name>A0A267WJ14_BIFPS</name>
<evidence type="ECO:0000313" key="1">
    <source>
        <dbReference type="EMBL" id="PAC72594.1"/>
    </source>
</evidence>
<dbReference type="AlphaFoldDB" id="A0A267WJ14"/>
<gene>
    <name evidence="1" type="ORF">BPS1E_1911</name>
</gene>
<accession>A0A267WJ14</accession>
<protein>
    <submittedName>
        <fullName evidence="1">Uncharacterized protein</fullName>
    </submittedName>
</protein>
<organism evidence="1 2">
    <name type="scientific">Bifidobacterium pseudocatenulatum</name>
    <dbReference type="NCBI Taxonomy" id="28026"/>
    <lineage>
        <taxon>Bacteria</taxon>
        <taxon>Bacillati</taxon>
        <taxon>Actinomycetota</taxon>
        <taxon>Actinomycetes</taxon>
        <taxon>Bifidobacteriales</taxon>
        <taxon>Bifidobacteriaceae</taxon>
        <taxon>Bifidobacterium</taxon>
    </lineage>
</organism>
<sequence>MKITTPNEARQQRLKYLTDNGYLHNLRGEGYLSTKALSLLTKLPEDTFTSFIPDDMEDGTTGTVNIPEDSVKAMRRGSKELQAKYNTLDMIDILYAEATK</sequence>
<proteinExistence type="predicted"/>
<comment type="caution">
    <text evidence="1">The sequence shown here is derived from an EMBL/GenBank/DDBJ whole genome shotgun (WGS) entry which is preliminary data.</text>
</comment>
<dbReference type="EMBL" id="MNLB01000030">
    <property type="protein sequence ID" value="PAC72594.1"/>
    <property type="molecule type" value="Genomic_DNA"/>
</dbReference>
<dbReference type="Proteomes" id="UP000216789">
    <property type="component" value="Unassembled WGS sequence"/>
</dbReference>
<reference evidence="1 2" key="1">
    <citation type="journal article" date="2017" name="ISME J.">
        <title>Unveiling bifidobacterial biogeography across the mammalian branch of the tree of life.</title>
        <authorList>
            <person name="Milani C."/>
            <person name="Mangifesta M."/>
            <person name="Mancabelli L."/>
            <person name="Lugli G.A."/>
            <person name="James K."/>
            <person name="Duranti S."/>
            <person name="Turroni F."/>
            <person name="Ferrario C."/>
            <person name="Ossiprandi M.C."/>
            <person name="van Sinderen D."/>
            <person name="Ventura M."/>
        </authorList>
    </citation>
    <scope>NUCLEOTIDE SEQUENCE [LARGE SCALE GENOMIC DNA]</scope>
    <source>
        <strain evidence="1 2">1E</strain>
    </source>
</reference>